<organism evidence="2 3">
    <name type="scientific">Staphylococcus pettenkoferi</name>
    <dbReference type="NCBI Taxonomy" id="170573"/>
    <lineage>
        <taxon>Bacteria</taxon>
        <taxon>Bacillati</taxon>
        <taxon>Bacillota</taxon>
        <taxon>Bacilli</taxon>
        <taxon>Bacillales</taxon>
        <taxon>Staphylococcaceae</taxon>
        <taxon>Staphylococcus</taxon>
    </lineage>
</organism>
<dbReference type="InterPro" id="IPR025272">
    <property type="entry name" value="SocA_Panacea"/>
</dbReference>
<dbReference type="Pfam" id="PF13274">
    <property type="entry name" value="SocA_Panacea"/>
    <property type="match status" value="1"/>
</dbReference>
<reference evidence="2" key="1">
    <citation type="journal article" date="2022" name="Int. J. Mol. Sci.">
        <title>Phenotypic and genotypic virulence characterisation of Staphylococcus pettenkoferi strains isolated from human bloodstream and diabetic foot infections.</title>
        <authorList>
            <person name="Magnan C."/>
        </authorList>
    </citation>
    <scope>NUCLEOTIDE SEQUENCE</scope>
    <source>
        <strain evidence="2">NSP020P</strain>
    </source>
</reference>
<dbReference type="AlphaFoldDB" id="A0A9Q4D8E0"/>
<dbReference type="Proteomes" id="UP001081438">
    <property type="component" value="Unassembled WGS sequence"/>
</dbReference>
<gene>
    <name evidence="2" type="ORF">NW112_08470</name>
</gene>
<dbReference type="RefSeq" id="WP_268211370.1">
    <property type="nucleotide sequence ID" value="NZ_JANSKK010000004.1"/>
</dbReference>
<evidence type="ECO:0000313" key="2">
    <source>
        <dbReference type="EMBL" id="MCY1595267.1"/>
    </source>
</evidence>
<sequence length="213" mass="25035">MTNQYDVFDIANWFYNNNLKIQENTYESNLTLNQLLYFADSFNYVINGRKLINQEIVGYMNSPVYQDIYIDFKDNGMKLIKENHDSLDDDTVKLLKIINFMFGQSDNYKYLSDITHKQSPWVNKKEDCEKVNYNPGLDLADFNKEERTNIIEVFNSYKSLDLDNLLVAKIGNNTIIYSRDTKLTDEDFLKLEALEKEEDSLFVEKIDGELVYG</sequence>
<evidence type="ECO:0000259" key="1">
    <source>
        <dbReference type="Pfam" id="PF13274"/>
    </source>
</evidence>
<feature type="domain" description="Antitoxin SocA-like Panacea" evidence="1">
    <location>
        <begin position="32"/>
        <end position="121"/>
    </location>
</feature>
<accession>A0A9Q4D8E0</accession>
<comment type="caution">
    <text evidence="2">The sequence shown here is derived from an EMBL/GenBank/DDBJ whole genome shotgun (WGS) entry which is preliminary data.</text>
</comment>
<name>A0A9Q4D8E0_9STAP</name>
<proteinExistence type="predicted"/>
<evidence type="ECO:0000313" key="3">
    <source>
        <dbReference type="Proteomes" id="UP001081438"/>
    </source>
</evidence>
<dbReference type="EMBL" id="JANSKX010000029">
    <property type="protein sequence ID" value="MCY1595267.1"/>
    <property type="molecule type" value="Genomic_DNA"/>
</dbReference>
<protein>
    <submittedName>
        <fullName evidence="2">DUF4065 domain-containing protein</fullName>
    </submittedName>
</protein>